<dbReference type="Pfam" id="PF19275">
    <property type="entry name" value="HflX_C"/>
    <property type="match status" value="1"/>
</dbReference>
<dbReference type="SUPFAM" id="SSF52540">
    <property type="entry name" value="P-loop containing nucleoside triphosphate hydrolases"/>
    <property type="match status" value="1"/>
</dbReference>
<comment type="subcellular location">
    <subcellularLocation>
        <location evidence="5">Cytoplasm</location>
    </subcellularLocation>
    <text evidence="5">May associate with membranes.</text>
</comment>
<dbReference type="InParanoid" id="A0A420WJ92"/>
<keyword evidence="10" id="KW-1185">Reference proteome</keyword>
<dbReference type="PRINTS" id="PR00326">
    <property type="entry name" value="GTP1OBG"/>
</dbReference>
<comment type="similarity">
    <text evidence="5">Belongs to the TRAFAC class OBG-HflX-like GTPase superfamily. HflX GTPase family.</text>
</comment>
<dbReference type="CDD" id="cd01878">
    <property type="entry name" value="HflX"/>
    <property type="match status" value="1"/>
</dbReference>
<reference evidence="9 10" key="1">
    <citation type="submission" date="2018-10" db="EMBL/GenBank/DDBJ databases">
        <title>Genomic Encyclopedia of Type Strains, Phase IV (KMG-IV): sequencing the most valuable type-strain genomes for metagenomic binning, comparative biology and taxonomic classification.</title>
        <authorList>
            <person name="Goeker M."/>
        </authorList>
    </citation>
    <scope>NUCLEOTIDE SEQUENCE [LARGE SCALE GENOMIC DNA]</scope>
    <source>
        <strain evidence="9 10">DSM 22008</strain>
    </source>
</reference>
<evidence type="ECO:0000256" key="3">
    <source>
        <dbReference type="ARBA" id="ARBA00022842"/>
    </source>
</evidence>
<feature type="binding site" evidence="6">
    <location>
        <begin position="324"/>
        <end position="327"/>
    </location>
    <ligand>
        <name>GTP</name>
        <dbReference type="ChEBI" id="CHEBI:37565"/>
    </ligand>
</feature>
<evidence type="ECO:0000259" key="8">
    <source>
        <dbReference type="PROSITE" id="PS51705"/>
    </source>
</evidence>
<feature type="binding site" evidence="7">
    <location>
        <position position="235"/>
    </location>
    <ligand>
        <name>Mg(2+)</name>
        <dbReference type="ChEBI" id="CHEBI:18420"/>
    </ligand>
</feature>
<keyword evidence="1 7" id="KW-0479">Metal-binding</keyword>
<dbReference type="GO" id="GO:0003924">
    <property type="term" value="F:GTPase activity"/>
    <property type="evidence" value="ECO:0007669"/>
    <property type="project" value="UniProtKB-UniRule"/>
</dbReference>
<name>A0A420WJ92_9PROT</name>
<dbReference type="HAMAP" id="MF_00900">
    <property type="entry name" value="GTPase_HflX"/>
    <property type="match status" value="1"/>
</dbReference>
<dbReference type="Gene3D" id="3.40.50.11060">
    <property type="entry name" value="GTPase HflX, N-terminal domain"/>
    <property type="match status" value="1"/>
</dbReference>
<dbReference type="NCBIfam" id="TIGR03156">
    <property type="entry name" value="GTP_HflX"/>
    <property type="match status" value="1"/>
</dbReference>
<dbReference type="PROSITE" id="PS51705">
    <property type="entry name" value="G_HFLX"/>
    <property type="match status" value="1"/>
</dbReference>
<evidence type="ECO:0000256" key="5">
    <source>
        <dbReference type="HAMAP-Rule" id="MF_00900"/>
    </source>
</evidence>
<dbReference type="Proteomes" id="UP000282211">
    <property type="component" value="Unassembled WGS sequence"/>
</dbReference>
<evidence type="ECO:0000256" key="1">
    <source>
        <dbReference type="ARBA" id="ARBA00022723"/>
    </source>
</evidence>
<dbReference type="InterPro" id="IPR027417">
    <property type="entry name" value="P-loop_NTPase"/>
</dbReference>
<organism evidence="9 10">
    <name type="scientific">Litorimonas taeanensis</name>
    <dbReference type="NCBI Taxonomy" id="568099"/>
    <lineage>
        <taxon>Bacteria</taxon>
        <taxon>Pseudomonadati</taxon>
        <taxon>Pseudomonadota</taxon>
        <taxon>Alphaproteobacteria</taxon>
        <taxon>Maricaulales</taxon>
        <taxon>Robiginitomaculaceae</taxon>
    </lineage>
</organism>
<evidence type="ECO:0000256" key="4">
    <source>
        <dbReference type="ARBA" id="ARBA00023134"/>
    </source>
</evidence>
<accession>A0A420WJ92</accession>
<dbReference type="GO" id="GO:0005737">
    <property type="term" value="C:cytoplasm"/>
    <property type="evidence" value="ECO:0007669"/>
    <property type="project" value="UniProtKB-SubCell"/>
</dbReference>
<dbReference type="PIRSF" id="PIRSF006809">
    <property type="entry name" value="GTP-binding_hflX_prd"/>
    <property type="match status" value="1"/>
</dbReference>
<keyword evidence="4 5" id="KW-0342">GTP-binding</keyword>
<dbReference type="Gene3D" id="3.40.50.300">
    <property type="entry name" value="P-loop containing nucleotide triphosphate hydrolases"/>
    <property type="match status" value="1"/>
</dbReference>
<dbReference type="InterPro" id="IPR030394">
    <property type="entry name" value="G_HFLX_dom"/>
</dbReference>
<evidence type="ECO:0000256" key="2">
    <source>
        <dbReference type="ARBA" id="ARBA00022741"/>
    </source>
</evidence>
<dbReference type="PANTHER" id="PTHR10229">
    <property type="entry name" value="GTP-BINDING PROTEIN HFLX"/>
    <property type="match status" value="1"/>
</dbReference>
<keyword evidence="3 7" id="KW-0460">Magnesium</keyword>
<dbReference type="GO" id="GO:0005525">
    <property type="term" value="F:GTP binding"/>
    <property type="evidence" value="ECO:0007669"/>
    <property type="project" value="UniProtKB-UniRule"/>
</dbReference>
<dbReference type="InterPro" id="IPR025121">
    <property type="entry name" value="GTPase_HflX_N"/>
</dbReference>
<dbReference type="InterPro" id="IPR042108">
    <property type="entry name" value="GTPase_HflX_N_sf"/>
</dbReference>
<feature type="domain" description="Hflx-type G" evidence="8">
    <location>
        <begin position="202"/>
        <end position="379"/>
    </location>
</feature>
<dbReference type="RefSeq" id="WP_121098887.1">
    <property type="nucleotide sequence ID" value="NZ_RBII01000001.1"/>
</dbReference>
<dbReference type="GO" id="GO:0046872">
    <property type="term" value="F:metal ion binding"/>
    <property type="evidence" value="ECO:0007669"/>
    <property type="project" value="UniProtKB-KW"/>
</dbReference>
<evidence type="ECO:0000313" key="10">
    <source>
        <dbReference type="Proteomes" id="UP000282211"/>
    </source>
</evidence>
<keyword evidence="2 5" id="KW-0547">Nucleotide-binding</keyword>
<evidence type="ECO:0000256" key="6">
    <source>
        <dbReference type="PIRSR" id="PIRSR006809-1"/>
    </source>
</evidence>
<protein>
    <recommendedName>
        <fullName evidence="5">GTPase HflX</fullName>
    </recommendedName>
    <alternativeName>
        <fullName evidence="5">GTP-binding protein HflX</fullName>
    </alternativeName>
</protein>
<feature type="binding site" evidence="6">
    <location>
        <begin position="357"/>
        <end position="359"/>
    </location>
    <ligand>
        <name>GTP</name>
        <dbReference type="ChEBI" id="CHEBI:37565"/>
    </ligand>
</feature>
<dbReference type="InterPro" id="IPR016496">
    <property type="entry name" value="GTPase_HflX"/>
</dbReference>
<feature type="binding site" evidence="6">
    <location>
        <begin position="233"/>
        <end position="237"/>
    </location>
    <ligand>
        <name>GTP</name>
        <dbReference type="ChEBI" id="CHEBI:37565"/>
    </ligand>
</feature>
<dbReference type="OrthoDB" id="9812272at2"/>
<feature type="binding site" evidence="6">
    <location>
        <begin position="208"/>
        <end position="215"/>
    </location>
    <ligand>
        <name>GTP</name>
        <dbReference type="ChEBI" id="CHEBI:37565"/>
    </ligand>
</feature>
<dbReference type="Pfam" id="PF01926">
    <property type="entry name" value="MMR_HSR1"/>
    <property type="match status" value="1"/>
</dbReference>
<proteinExistence type="inferred from homology"/>
<dbReference type="AlphaFoldDB" id="A0A420WJ92"/>
<keyword evidence="5" id="KW-0963">Cytoplasm</keyword>
<evidence type="ECO:0000256" key="7">
    <source>
        <dbReference type="PIRSR" id="PIRSR006809-2"/>
    </source>
</evidence>
<dbReference type="InterPro" id="IPR006073">
    <property type="entry name" value="GTP-bd"/>
</dbReference>
<dbReference type="GO" id="GO:0043022">
    <property type="term" value="F:ribosome binding"/>
    <property type="evidence" value="ECO:0007669"/>
    <property type="project" value="TreeGrafter"/>
</dbReference>
<feature type="binding site" evidence="6">
    <location>
        <begin position="255"/>
        <end position="258"/>
    </location>
    <ligand>
        <name>GTP</name>
        <dbReference type="ChEBI" id="CHEBI:37565"/>
    </ligand>
</feature>
<dbReference type="Pfam" id="PF16360">
    <property type="entry name" value="GTP-bdg_M"/>
    <property type="match status" value="1"/>
</dbReference>
<gene>
    <name evidence="5" type="primary">hflX</name>
    <name evidence="9" type="ORF">DES40_0388</name>
</gene>
<dbReference type="Gene3D" id="6.10.250.2860">
    <property type="match status" value="1"/>
</dbReference>
<dbReference type="Pfam" id="PF13167">
    <property type="entry name" value="GTP-bdg_N"/>
    <property type="match status" value="1"/>
</dbReference>
<comment type="function">
    <text evidence="5">GTPase that associates with the 50S ribosomal subunit and may have a role during protein synthesis or ribosome biogenesis.</text>
</comment>
<dbReference type="FunCoup" id="A0A420WJ92">
    <property type="interactions" value="464"/>
</dbReference>
<dbReference type="InterPro" id="IPR045498">
    <property type="entry name" value="HflX_C"/>
</dbReference>
<sequence>MLERDIPRERAIVLHPRFANNRADDADYDLEEAVGLTEALDAECVEARIIPIREVKVSNLFGSGQIEDIKTVIKAHEATLAIVNASLSPVQQRNLEKFWKCKVIDRTGLILEIFGLRAATKEGRLQVELARLGYERSRLVRTWTHLERQRGGGGFLAGPGETQIESDRRILNDKITKLRRDLDDVRRTRGLQRKKRERAPERVVALVGYTNAGKSTLFNALTAGGVMAKDMLFATLDTTHRILPLPSGQTAILSDTVGFISDLPTDLITAFRATLEEVKDADLLLHVRDISDPLTERRRDEVLEVLDQIEAGPEHGQTVIEVWNKGDLIVGPEREALKERAAATLDFDDMMNAFLISCLSGEGLSDLLLGVEEALSANDHTISVTIDPANFSARAWLHSHGHVLEEDMRKSGNVDMTVRLSESDNGKFRAKYARLVRL</sequence>
<comment type="caution">
    <text evidence="9">The sequence shown here is derived from an EMBL/GenBank/DDBJ whole genome shotgun (WGS) entry which is preliminary data.</text>
</comment>
<comment type="cofactor">
    <cofactor evidence="7">
        <name>Mg(2+)</name>
        <dbReference type="ChEBI" id="CHEBI:18420"/>
    </cofactor>
</comment>
<evidence type="ECO:0000313" key="9">
    <source>
        <dbReference type="EMBL" id="RKQ71080.1"/>
    </source>
</evidence>
<comment type="subunit">
    <text evidence="5">Monomer. Associates with the 50S ribosomal subunit.</text>
</comment>
<dbReference type="PANTHER" id="PTHR10229:SF0">
    <property type="entry name" value="GTP-BINDING PROTEIN 6-RELATED"/>
    <property type="match status" value="1"/>
</dbReference>
<feature type="binding site" evidence="7">
    <location>
        <position position="215"/>
    </location>
    <ligand>
        <name>Mg(2+)</name>
        <dbReference type="ChEBI" id="CHEBI:18420"/>
    </ligand>
</feature>
<dbReference type="InterPro" id="IPR032305">
    <property type="entry name" value="GTP-bd_M"/>
</dbReference>
<dbReference type="EMBL" id="RBII01000001">
    <property type="protein sequence ID" value="RKQ71080.1"/>
    <property type="molecule type" value="Genomic_DNA"/>
</dbReference>